<protein>
    <submittedName>
        <fullName evidence="1">Uncharacterized protein</fullName>
    </submittedName>
</protein>
<keyword evidence="2" id="KW-1185">Reference proteome</keyword>
<organism evidence="1 2">
    <name type="scientific">Lyophyllum shimeji</name>
    <name type="common">Hon-shimeji</name>
    <name type="synonym">Tricholoma shimeji</name>
    <dbReference type="NCBI Taxonomy" id="47721"/>
    <lineage>
        <taxon>Eukaryota</taxon>
        <taxon>Fungi</taxon>
        <taxon>Dikarya</taxon>
        <taxon>Basidiomycota</taxon>
        <taxon>Agaricomycotina</taxon>
        <taxon>Agaricomycetes</taxon>
        <taxon>Agaricomycetidae</taxon>
        <taxon>Agaricales</taxon>
        <taxon>Tricholomatineae</taxon>
        <taxon>Lyophyllaceae</taxon>
        <taxon>Lyophyllum</taxon>
    </lineage>
</organism>
<comment type="caution">
    <text evidence="1">The sequence shown here is derived from an EMBL/GenBank/DDBJ whole genome shotgun (WGS) entry which is preliminary data.</text>
</comment>
<evidence type="ECO:0000313" key="2">
    <source>
        <dbReference type="Proteomes" id="UP001063166"/>
    </source>
</evidence>
<dbReference type="EMBL" id="BRPK01000010">
    <property type="protein sequence ID" value="GLB41502.1"/>
    <property type="molecule type" value="Genomic_DNA"/>
</dbReference>
<sequence length="80" mass="8479">MIGLSAASQACGGADVINKCRVTLACVSLLQGRHVAKWRTTGLWAIEIMFADRRITLLGAAAEANTSIQENLLGAVVYMS</sequence>
<accession>A0A9P3UQQ8</accession>
<proteinExistence type="predicted"/>
<dbReference type="AlphaFoldDB" id="A0A9P3UQQ8"/>
<reference evidence="1" key="1">
    <citation type="submission" date="2022-07" db="EMBL/GenBank/DDBJ databases">
        <title>The genome of Lyophyllum shimeji provides insight into the initial evolution of ectomycorrhizal fungal genome.</title>
        <authorList>
            <person name="Kobayashi Y."/>
            <person name="Shibata T."/>
            <person name="Hirakawa H."/>
            <person name="Shigenobu S."/>
            <person name="Nishiyama T."/>
            <person name="Yamada A."/>
            <person name="Hasebe M."/>
            <person name="Kawaguchi M."/>
        </authorList>
    </citation>
    <scope>NUCLEOTIDE SEQUENCE</scope>
    <source>
        <strain evidence="1">AT787</strain>
    </source>
</reference>
<gene>
    <name evidence="1" type="ORF">LshimejAT787_1001020</name>
</gene>
<dbReference type="Proteomes" id="UP001063166">
    <property type="component" value="Unassembled WGS sequence"/>
</dbReference>
<name>A0A9P3UQQ8_LYOSH</name>
<evidence type="ECO:0000313" key="1">
    <source>
        <dbReference type="EMBL" id="GLB41502.1"/>
    </source>
</evidence>